<sequence>MFRDKCEYLFLSLPAKANYTITVGNVESLSFVEECDAYGANQWCSMIGIREDFVEAYKACCDENDFCNAMNVISQKNTTQYLTDFECIYAGKVVAMLSKYCERYLDLMLNETVVLNYFVYHELKNVPADNENCSYLIATINITDNKTIPPACSEFPFSPNSNMISSSGKISCCTAILQRPQSNSNCTIEFMINEFHHQMKKEDIVKQLTGQKGTLKCGKHDCLISDGCYETKEITNLPDEDEEITSSLKCVSKIEESMISSTITEPSTVTTSTLPNLEEYGFVCRTLEAKDRCTVVYPHDSTSKPLIVCCCNDGYKILSESDGTFKCPTKLEKLPSKIGKNIGSFNNH</sequence>
<evidence type="ECO:0000313" key="2">
    <source>
        <dbReference type="WBParaSite" id="ES5_v2.g19532.t1"/>
    </source>
</evidence>
<evidence type="ECO:0000313" key="1">
    <source>
        <dbReference type="Proteomes" id="UP000887579"/>
    </source>
</evidence>
<dbReference type="WBParaSite" id="ES5_v2.g19532.t1">
    <property type="protein sequence ID" value="ES5_v2.g19532.t1"/>
    <property type="gene ID" value="ES5_v2.g19532"/>
</dbReference>
<dbReference type="Proteomes" id="UP000887579">
    <property type="component" value="Unplaced"/>
</dbReference>
<name>A0AC34FQE2_9BILA</name>
<accession>A0AC34FQE2</accession>
<proteinExistence type="predicted"/>
<reference evidence="2" key="1">
    <citation type="submission" date="2022-11" db="UniProtKB">
        <authorList>
            <consortium name="WormBaseParasite"/>
        </authorList>
    </citation>
    <scope>IDENTIFICATION</scope>
</reference>
<protein>
    <submittedName>
        <fullName evidence="2">Uncharacterized protein</fullName>
    </submittedName>
</protein>
<organism evidence="1 2">
    <name type="scientific">Panagrolaimus sp. ES5</name>
    <dbReference type="NCBI Taxonomy" id="591445"/>
    <lineage>
        <taxon>Eukaryota</taxon>
        <taxon>Metazoa</taxon>
        <taxon>Ecdysozoa</taxon>
        <taxon>Nematoda</taxon>
        <taxon>Chromadorea</taxon>
        <taxon>Rhabditida</taxon>
        <taxon>Tylenchina</taxon>
        <taxon>Panagrolaimomorpha</taxon>
        <taxon>Panagrolaimoidea</taxon>
        <taxon>Panagrolaimidae</taxon>
        <taxon>Panagrolaimus</taxon>
    </lineage>
</organism>